<dbReference type="PANTHER" id="PTHR47169">
    <property type="entry name" value="OS01G0541250 PROTEIN"/>
    <property type="match status" value="1"/>
</dbReference>
<dbReference type="AlphaFoldDB" id="W2PA19"/>
<dbReference type="VEuPathDB" id="FungiDB:PPTG_20137"/>
<proteinExistence type="predicted"/>
<dbReference type="GeneID" id="20188782"/>
<protein>
    <recommendedName>
        <fullName evidence="3">Tc1-like transposase DDE domain-containing protein</fullName>
    </recommendedName>
</protein>
<dbReference type="Proteomes" id="UP000018817">
    <property type="component" value="Unassembled WGS sequence"/>
</dbReference>
<evidence type="ECO:0000313" key="2">
    <source>
        <dbReference type="Proteomes" id="UP000018817"/>
    </source>
</evidence>
<sequence length="231" mass="26211">MYDPHRKQHWDAKVGIWYFTEQYAAKRRSKNRAKGVICTRNIDMVDRTVYKNYLLTKVFPAIKEKWPRKDRGQVIFVQQDNAKPHVPPSEPDIVAAGTEGGWNIRIWCQAPNSPDLNCLDLGVFASMQSLQHRLPRKGIEALIASVEEAYRDMKTDTVDNIFLSLQASMLEILRQKGGNLYKTPHLGKAKLRRAKLLPVSLSCSRDLYEAAIVLLRAASRGSALLFDSSSI</sequence>
<dbReference type="Gene3D" id="3.30.420.10">
    <property type="entry name" value="Ribonuclease H-like superfamily/Ribonuclease H"/>
    <property type="match status" value="1"/>
</dbReference>
<reference evidence="2" key="1">
    <citation type="submission" date="2011-12" db="EMBL/GenBank/DDBJ databases">
        <authorList>
            <consortium name="The Broad Institute Genome Sequencing Platform"/>
            <person name="Russ C."/>
            <person name="Tyler B."/>
            <person name="Panabieres F."/>
            <person name="Shan W."/>
            <person name="Tripathy S."/>
            <person name="Grunwald N."/>
            <person name="Machado M."/>
            <person name="Young S.K."/>
            <person name="Zeng Q."/>
            <person name="Gargeya S."/>
            <person name="Fitzgerald M."/>
            <person name="Haas B."/>
            <person name="Abouelleil A."/>
            <person name="Alvarado L."/>
            <person name="Arachchi H.M."/>
            <person name="Berlin A."/>
            <person name="Chapman S.B."/>
            <person name="Gearin G."/>
            <person name="Goldberg J."/>
            <person name="Griggs A."/>
            <person name="Gujja S."/>
            <person name="Hansen M."/>
            <person name="Heiman D."/>
            <person name="Howarth C."/>
            <person name="Larimer J."/>
            <person name="Lui A."/>
            <person name="MacDonald P.J.P."/>
            <person name="McCowen C."/>
            <person name="Montmayeur A."/>
            <person name="Murphy C."/>
            <person name="Neiman D."/>
            <person name="Pearson M."/>
            <person name="Priest M."/>
            <person name="Roberts A."/>
            <person name="Saif S."/>
            <person name="Shea T."/>
            <person name="Sisk P."/>
            <person name="Stolte C."/>
            <person name="Sykes S."/>
            <person name="Wortman J."/>
            <person name="Nusbaum C."/>
            <person name="Birren B."/>
        </authorList>
    </citation>
    <scope>NUCLEOTIDE SEQUENCE [LARGE SCALE GENOMIC DNA]</scope>
    <source>
        <strain evidence="2">INRA-310</strain>
    </source>
</reference>
<evidence type="ECO:0008006" key="3">
    <source>
        <dbReference type="Google" id="ProtNLM"/>
    </source>
</evidence>
<dbReference type="OMA" id="ICTRNID"/>
<accession>W2PA19</accession>
<dbReference type="PANTHER" id="PTHR47169:SF2">
    <property type="entry name" value="OS01G0541250 PROTEIN"/>
    <property type="match status" value="1"/>
</dbReference>
<dbReference type="RefSeq" id="XP_008917024.1">
    <property type="nucleotide sequence ID" value="XM_008918776.1"/>
</dbReference>
<name>W2PA19_PHYN3</name>
<reference evidence="1 2" key="2">
    <citation type="submission" date="2013-11" db="EMBL/GenBank/DDBJ databases">
        <title>The Genome Sequence of Phytophthora parasitica INRA-310.</title>
        <authorList>
            <consortium name="The Broad Institute Genomics Platform"/>
            <person name="Russ C."/>
            <person name="Tyler B."/>
            <person name="Panabieres F."/>
            <person name="Shan W."/>
            <person name="Tripathy S."/>
            <person name="Grunwald N."/>
            <person name="Machado M."/>
            <person name="Johnson C.S."/>
            <person name="Arredondo F."/>
            <person name="Hong C."/>
            <person name="Coffey M."/>
            <person name="Young S.K."/>
            <person name="Zeng Q."/>
            <person name="Gargeya S."/>
            <person name="Fitzgerald M."/>
            <person name="Abouelleil A."/>
            <person name="Alvarado L."/>
            <person name="Chapman S.B."/>
            <person name="Gainer-Dewar J."/>
            <person name="Goldberg J."/>
            <person name="Griggs A."/>
            <person name="Gujja S."/>
            <person name="Hansen M."/>
            <person name="Howarth C."/>
            <person name="Imamovic A."/>
            <person name="Ireland A."/>
            <person name="Larimer J."/>
            <person name="McCowan C."/>
            <person name="Murphy C."/>
            <person name="Pearson M."/>
            <person name="Poon T.W."/>
            <person name="Priest M."/>
            <person name="Roberts A."/>
            <person name="Saif S."/>
            <person name="Shea T."/>
            <person name="Sykes S."/>
            <person name="Wortman J."/>
            <person name="Nusbaum C."/>
            <person name="Birren B."/>
        </authorList>
    </citation>
    <scope>NUCLEOTIDE SEQUENCE [LARGE SCALE GENOMIC DNA]</scope>
    <source>
        <strain evidence="1 2">INRA-310</strain>
    </source>
</reference>
<organism evidence="1 2">
    <name type="scientific">Phytophthora nicotianae (strain INRA-310)</name>
    <name type="common">Phytophthora parasitica</name>
    <dbReference type="NCBI Taxonomy" id="761204"/>
    <lineage>
        <taxon>Eukaryota</taxon>
        <taxon>Sar</taxon>
        <taxon>Stramenopiles</taxon>
        <taxon>Oomycota</taxon>
        <taxon>Peronosporomycetes</taxon>
        <taxon>Peronosporales</taxon>
        <taxon>Peronosporaceae</taxon>
        <taxon>Phytophthora</taxon>
    </lineage>
</organism>
<dbReference type="EMBL" id="KI669867">
    <property type="protein sequence ID" value="ETM97676.1"/>
    <property type="molecule type" value="Genomic_DNA"/>
</dbReference>
<dbReference type="OrthoDB" id="166546at2759"/>
<evidence type="ECO:0000313" key="1">
    <source>
        <dbReference type="EMBL" id="ETM97676.1"/>
    </source>
</evidence>
<dbReference type="InterPro" id="IPR036397">
    <property type="entry name" value="RNaseH_sf"/>
</dbReference>
<gene>
    <name evidence="1" type="ORF">PPTG_20137</name>
</gene>
<dbReference type="GO" id="GO:0003676">
    <property type="term" value="F:nucleic acid binding"/>
    <property type="evidence" value="ECO:0007669"/>
    <property type="project" value="InterPro"/>
</dbReference>